<dbReference type="InterPro" id="IPR024083">
    <property type="entry name" value="Fumarase/histidase_N"/>
</dbReference>
<evidence type="ECO:0008006" key="2">
    <source>
        <dbReference type="Google" id="ProtNLM"/>
    </source>
</evidence>
<dbReference type="PANTHER" id="PTHR43411:SF1">
    <property type="entry name" value="ADENYLOSUCCINATE LYASE"/>
    <property type="match status" value="1"/>
</dbReference>
<organism evidence="1">
    <name type="scientific">marine sediment metagenome</name>
    <dbReference type="NCBI Taxonomy" id="412755"/>
    <lineage>
        <taxon>unclassified sequences</taxon>
        <taxon>metagenomes</taxon>
        <taxon>ecological metagenomes</taxon>
    </lineage>
</organism>
<dbReference type="InterPro" id="IPR047136">
    <property type="entry name" value="PurB_bact"/>
</dbReference>
<gene>
    <name evidence="1" type="ORF">LCGC14_2004950</name>
</gene>
<sequence length="45" mass="5305">MSLYALNAISPIDGRYRNKTESLAAYFSEEALIKYRVRVEIEYFI</sequence>
<dbReference type="EMBL" id="LAZR01022859">
    <property type="protein sequence ID" value="KKL80422.1"/>
    <property type="molecule type" value="Genomic_DNA"/>
</dbReference>
<protein>
    <recommendedName>
        <fullName evidence="2">Adenylosuccinate lyase</fullName>
    </recommendedName>
</protein>
<accession>A0A0F9HZ42</accession>
<dbReference type="PANTHER" id="PTHR43411">
    <property type="entry name" value="ADENYLOSUCCINATE LYASE"/>
    <property type="match status" value="1"/>
</dbReference>
<reference evidence="1" key="1">
    <citation type="journal article" date="2015" name="Nature">
        <title>Complex archaea that bridge the gap between prokaryotes and eukaryotes.</title>
        <authorList>
            <person name="Spang A."/>
            <person name="Saw J.H."/>
            <person name="Jorgensen S.L."/>
            <person name="Zaremba-Niedzwiedzka K."/>
            <person name="Martijn J."/>
            <person name="Lind A.E."/>
            <person name="van Eijk R."/>
            <person name="Schleper C."/>
            <person name="Guy L."/>
            <person name="Ettema T.J."/>
        </authorList>
    </citation>
    <scope>NUCLEOTIDE SEQUENCE</scope>
</reference>
<dbReference type="Gene3D" id="1.10.275.10">
    <property type="entry name" value="Fumarase/aspartase (N-terminal domain)"/>
    <property type="match status" value="1"/>
</dbReference>
<proteinExistence type="predicted"/>
<evidence type="ECO:0000313" key="1">
    <source>
        <dbReference type="EMBL" id="KKL80422.1"/>
    </source>
</evidence>
<feature type="non-terminal residue" evidence="1">
    <location>
        <position position="45"/>
    </location>
</feature>
<dbReference type="AlphaFoldDB" id="A0A0F9HZ42"/>
<name>A0A0F9HZ42_9ZZZZ</name>
<comment type="caution">
    <text evidence="1">The sequence shown here is derived from an EMBL/GenBank/DDBJ whole genome shotgun (WGS) entry which is preliminary data.</text>
</comment>